<feature type="compositionally biased region" description="Basic and acidic residues" evidence="6">
    <location>
        <begin position="86"/>
        <end position="95"/>
    </location>
</feature>
<keyword evidence="1" id="KW-0444">Lipid biosynthesis</keyword>
<dbReference type="PANTHER" id="PTHR43480:SF1">
    <property type="entry name" value="ACYL-[ACYL-CARRIER-PROTEIN]--UDP-N-ACETYLGLUCOSAMINE O-ACYLTRANSFERASE, MITOCHONDRIAL-RELATED"/>
    <property type="match status" value="1"/>
</dbReference>
<dbReference type="Gene3D" id="2.160.10.10">
    <property type="entry name" value="Hexapeptide repeat proteins"/>
    <property type="match status" value="1"/>
</dbReference>
<evidence type="ECO:0000256" key="6">
    <source>
        <dbReference type="SAM" id="MobiDB-lite"/>
    </source>
</evidence>
<feature type="compositionally biased region" description="Gly residues" evidence="6">
    <location>
        <begin position="13"/>
        <end position="25"/>
    </location>
</feature>
<name>A0A939MH78_9MICO</name>
<accession>A0A939MH78</accession>
<proteinExistence type="predicted"/>
<dbReference type="InterPro" id="IPR010137">
    <property type="entry name" value="Lipid_A_LpxA"/>
</dbReference>
<dbReference type="InterPro" id="IPR011004">
    <property type="entry name" value="Trimer_LpxA-like_sf"/>
</dbReference>
<dbReference type="RefSeq" id="WP_208095215.1">
    <property type="nucleotide sequence ID" value="NZ_JAGDYM010000003.1"/>
</dbReference>
<dbReference type="InterPro" id="IPR001451">
    <property type="entry name" value="Hexapep"/>
</dbReference>
<dbReference type="EMBL" id="JAGDYM010000003">
    <property type="protein sequence ID" value="MBO1900571.1"/>
    <property type="molecule type" value="Genomic_DNA"/>
</dbReference>
<dbReference type="GO" id="GO:0009245">
    <property type="term" value="P:lipid A biosynthetic process"/>
    <property type="evidence" value="ECO:0007669"/>
    <property type="project" value="UniProtKB-KW"/>
</dbReference>
<reference evidence="8" key="1">
    <citation type="submission" date="2021-03" db="EMBL/GenBank/DDBJ databases">
        <title>Leucobacter chromiisoli sp. nov., isolated from chromium-containing soil of chemical plant.</title>
        <authorList>
            <person name="Xu Z."/>
        </authorList>
    </citation>
    <scope>NUCLEOTIDE SEQUENCE</scope>
    <source>
        <strain evidence="8">S27</strain>
    </source>
</reference>
<organism evidence="8 9">
    <name type="scientific">Leucobacter weissii</name>
    <dbReference type="NCBI Taxonomy" id="1983706"/>
    <lineage>
        <taxon>Bacteria</taxon>
        <taxon>Bacillati</taxon>
        <taxon>Actinomycetota</taxon>
        <taxon>Actinomycetes</taxon>
        <taxon>Micrococcales</taxon>
        <taxon>Microbacteriaceae</taxon>
        <taxon>Leucobacter</taxon>
    </lineage>
</organism>
<keyword evidence="9" id="KW-1185">Reference proteome</keyword>
<evidence type="ECO:0000256" key="4">
    <source>
        <dbReference type="ARBA" id="ARBA00023098"/>
    </source>
</evidence>
<evidence type="ECO:0000313" key="8">
    <source>
        <dbReference type="EMBL" id="MBO1900571.1"/>
    </source>
</evidence>
<feature type="region of interest" description="Disordered" evidence="6">
    <location>
        <begin position="1"/>
        <end position="28"/>
    </location>
</feature>
<evidence type="ECO:0000256" key="1">
    <source>
        <dbReference type="ARBA" id="ARBA00022516"/>
    </source>
</evidence>
<dbReference type="Pfam" id="PF00132">
    <property type="entry name" value="Hexapep"/>
    <property type="match status" value="2"/>
</dbReference>
<dbReference type="GO" id="GO:0008780">
    <property type="term" value="F:acyl-[acyl-carrier-protein]-UDP-N-acetylglucosamine O-acyltransferase activity"/>
    <property type="evidence" value="ECO:0007669"/>
    <property type="project" value="InterPro"/>
</dbReference>
<keyword evidence="2" id="KW-0441">Lipid A biosynthesis</keyword>
<feature type="domain" description="UDP N-acetylglucosamine O-acyltransferase C-terminal" evidence="7">
    <location>
        <begin position="194"/>
        <end position="234"/>
    </location>
</feature>
<keyword evidence="3" id="KW-0808">Transferase</keyword>
<evidence type="ECO:0000256" key="2">
    <source>
        <dbReference type="ARBA" id="ARBA00022556"/>
    </source>
</evidence>
<dbReference type="InterPro" id="IPR029098">
    <property type="entry name" value="Acetyltransf_C"/>
</dbReference>
<gene>
    <name evidence="8" type="ORF">J4H92_01245</name>
</gene>
<feature type="region of interest" description="Disordered" evidence="6">
    <location>
        <begin position="70"/>
        <end position="95"/>
    </location>
</feature>
<keyword evidence="4" id="KW-0443">Lipid metabolism</keyword>
<dbReference type="SUPFAM" id="SSF51161">
    <property type="entry name" value="Trimeric LpxA-like enzymes"/>
    <property type="match status" value="1"/>
</dbReference>
<dbReference type="Proteomes" id="UP000664382">
    <property type="component" value="Unassembled WGS sequence"/>
</dbReference>
<evidence type="ECO:0000259" key="7">
    <source>
        <dbReference type="Pfam" id="PF13720"/>
    </source>
</evidence>
<evidence type="ECO:0000313" key="9">
    <source>
        <dbReference type="Proteomes" id="UP000664382"/>
    </source>
</evidence>
<dbReference type="PANTHER" id="PTHR43480">
    <property type="entry name" value="ACYL-[ACYL-CARRIER-PROTEIN]--UDP-N-ACETYLGLUCOSAMINE O-ACYLTRANSFERASE"/>
    <property type="match status" value="1"/>
</dbReference>
<comment type="caution">
    <text evidence="8">The sequence shown here is derived from an EMBL/GenBank/DDBJ whole genome shotgun (WGS) entry which is preliminary data.</text>
</comment>
<dbReference type="Pfam" id="PF13720">
    <property type="entry name" value="Acetyltransf_11"/>
    <property type="match status" value="1"/>
</dbReference>
<evidence type="ECO:0000256" key="5">
    <source>
        <dbReference type="ARBA" id="ARBA00023315"/>
    </source>
</evidence>
<sequence>MAEPTTAEPHDGTGPGRGAPGGDQGGCRISPHAVIGAGVELGARVRIGPGAVLLGPCVVEDDVFIGAGAQLGAPPELSDRPQNAAWEDRDGRPGDLLHAGVRVETGAVIREGAVIHQGSHRPTTVGAGAWILNRAYLAHDVRLGPGATVSAGVSIGGHCVIGARANLGLNAAIHQRVFVGAGSMVGMGTPLARDLPPHVTAYGSPARIHGVNAVGLRRQGIDEAEIAALRDAYEAGDLLLERADPGRWSGSLAEDLAQWREREDRRPAAAARP</sequence>
<protein>
    <submittedName>
        <fullName evidence="8">Acyl-ACP--UDP-N- acetylglucosamine O-acyltransferase</fullName>
    </submittedName>
</protein>
<dbReference type="AlphaFoldDB" id="A0A939MH78"/>
<evidence type="ECO:0000256" key="3">
    <source>
        <dbReference type="ARBA" id="ARBA00022679"/>
    </source>
</evidence>
<dbReference type="GO" id="GO:0016020">
    <property type="term" value="C:membrane"/>
    <property type="evidence" value="ECO:0007669"/>
    <property type="project" value="GOC"/>
</dbReference>
<keyword evidence="5" id="KW-0012">Acyltransferase</keyword>